<evidence type="ECO:0000256" key="1">
    <source>
        <dbReference type="SAM" id="MobiDB-lite"/>
    </source>
</evidence>
<gene>
    <name evidence="4" type="ORF">V1264_008330</name>
</gene>
<evidence type="ECO:0000313" key="4">
    <source>
        <dbReference type="EMBL" id="KAK7092609.1"/>
    </source>
</evidence>
<dbReference type="PANTHER" id="PTHR46825:SF15">
    <property type="entry name" value="BETA-LACTAMASE-RELATED DOMAIN-CONTAINING PROTEIN"/>
    <property type="match status" value="1"/>
</dbReference>
<dbReference type="Pfam" id="PF00144">
    <property type="entry name" value="Beta-lactamase"/>
    <property type="match status" value="1"/>
</dbReference>
<dbReference type="EMBL" id="JBAMIC010000021">
    <property type="protein sequence ID" value="KAK7092609.1"/>
    <property type="molecule type" value="Genomic_DNA"/>
</dbReference>
<reference evidence="4 5" key="1">
    <citation type="submission" date="2024-02" db="EMBL/GenBank/DDBJ databases">
        <title>Chromosome-scale genome assembly of the rough periwinkle Littorina saxatilis.</title>
        <authorList>
            <person name="De Jode A."/>
            <person name="Faria R."/>
            <person name="Formenti G."/>
            <person name="Sims Y."/>
            <person name="Smith T.P."/>
            <person name="Tracey A."/>
            <person name="Wood J.M.D."/>
            <person name="Zagrodzka Z.B."/>
            <person name="Johannesson K."/>
            <person name="Butlin R.K."/>
            <person name="Leder E.H."/>
        </authorList>
    </citation>
    <scope>NUCLEOTIDE SEQUENCE [LARGE SCALE GENOMIC DNA]</scope>
    <source>
        <strain evidence="4">Snail1</strain>
        <tissue evidence="4">Muscle</tissue>
    </source>
</reference>
<name>A0AAN9ATB4_9CAEN</name>
<keyword evidence="2" id="KW-0812">Transmembrane</keyword>
<feature type="transmembrane region" description="Helical" evidence="2">
    <location>
        <begin position="39"/>
        <end position="56"/>
    </location>
</feature>
<dbReference type="InterPro" id="IPR012338">
    <property type="entry name" value="Beta-lactam/transpept-like"/>
</dbReference>
<comment type="caution">
    <text evidence="4">The sequence shown here is derived from an EMBL/GenBank/DDBJ whole genome shotgun (WGS) entry which is preliminary data.</text>
</comment>
<dbReference type="InterPro" id="IPR050491">
    <property type="entry name" value="AmpC-like"/>
</dbReference>
<keyword evidence="2" id="KW-1133">Transmembrane helix</keyword>
<keyword evidence="2" id="KW-0472">Membrane</keyword>
<protein>
    <recommendedName>
        <fullName evidence="3">Beta-lactamase-related domain-containing protein</fullName>
    </recommendedName>
</protein>
<dbReference type="AlphaFoldDB" id="A0AAN9ATB4"/>
<organism evidence="4 5">
    <name type="scientific">Littorina saxatilis</name>
    <dbReference type="NCBI Taxonomy" id="31220"/>
    <lineage>
        <taxon>Eukaryota</taxon>
        <taxon>Metazoa</taxon>
        <taxon>Spiralia</taxon>
        <taxon>Lophotrochozoa</taxon>
        <taxon>Mollusca</taxon>
        <taxon>Gastropoda</taxon>
        <taxon>Caenogastropoda</taxon>
        <taxon>Littorinimorpha</taxon>
        <taxon>Littorinoidea</taxon>
        <taxon>Littorinidae</taxon>
        <taxon>Littorina</taxon>
    </lineage>
</organism>
<keyword evidence="5" id="KW-1185">Reference proteome</keyword>
<feature type="region of interest" description="Disordered" evidence="1">
    <location>
        <begin position="535"/>
        <end position="569"/>
    </location>
</feature>
<dbReference type="PANTHER" id="PTHR46825">
    <property type="entry name" value="D-ALANYL-D-ALANINE-CARBOXYPEPTIDASE/ENDOPEPTIDASE AMPH"/>
    <property type="match status" value="1"/>
</dbReference>
<dbReference type="InterPro" id="IPR001466">
    <property type="entry name" value="Beta-lactam-related"/>
</dbReference>
<evidence type="ECO:0000256" key="2">
    <source>
        <dbReference type="SAM" id="Phobius"/>
    </source>
</evidence>
<evidence type="ECO:0000313" key="5">
    <source>
        <dbReference type="Proteomes" id="UP001374579"/>
    </source>
</evidence>
<proteinExistence type="predicted"/>
<accession>A0AAN9ATB4</accession>
<dbReference type="SUPFAM" id="SSF56601">
    <property type="entry name" value="beta-lactamase/transpeptidase-like"/>
    <property type="match status" value="1"/>
</dbReference>
<evidence type="ECO:0000259" key="3">
    <source>
        <dbReference type="Pfam" id="PF00144"/>
    </source>
</evidence>
<dbReference type="Gene3D" id="3.40.710.10">
    <property type="entry name" value="DD-peptidase/beta-lactamase superfamily"/>
    <property type="match status" value="1"/>
</dbReference>
<feature type="compositionally biased region" description="Basic and acidic residues" evidence="1">
    <location>
        <begin position="541"/>
        <end position="555"/>
    </location>
</feature>
<dbReference type="Proteomes" id="UP001374579">
    <property type="component" value="Unassembled WGS sequence"/>
</dbReference>
<feature type="domain" description="Beta-lactamase-related" evidence="3">
    <location>
        <begin position="155"/>
        <end position="494"/>
    </location>
</feature>
<sequence>MAMRHTRTLSASSDILSGETVSSLQRWMFGNIFRSQRQLLRFGLFLAAFILVTYLLNPFGSPDETASHTKHPIVKPPAAVVRNVAKKAVEQKAVSEYHATFFEEMGKRFAGKDNNIKFDSQHFENELPDVSKSDIVSLQEQTKLNKIAEMVEAAAQEVSKCHEVPGMSIVLVKGKNSAKIPIGMAHMAARQPVTTDTKFLLNSISKTFLGQLLAVLISEKSSNVTLDTRVADILGPDLQLATEELTREVTLRDLLSHRSGLSSGNLAVRTTYPDAWTRADVVRNLKYLPPSVPFRKGFLYSNLGAVLLTHVVEKIGGAPWEKLIVDKLLAPLGMLSSKPMTKVSQLEAKNVSRLYVPVEGSVTLADTRIFNQGPLSPVALLTTTASDVTKWLQFNLAKGQLPDGRQLISRGLWSAMWTKHTDLSAMFLAGIDKSGNQWPVKDRSEGYGLFWFINKYRGLKNFWHGGGLYTHHTLAWHFPEKDVALYAVINGYSGDSKPFAIVESLAYYAADLLLGYQPWLDEKSICFYPKPWVSDQSKNQTETDKDGTEDGKKEAQASGSKGGDLQGGIKERVDGEFANADVSHDAKKQEGLQGVDLGHRKGNIFASLMNVDEKAADSQSSSLKLARVAGLDHQQRAEKRDQAYQRNQGSSFFSALTSNLSDSAQDSAKLAAPKFSVGLYEGLYRCPLFGEFSVFVSPLSGSLECHMNVLTGILHPLEGHTFGVELTKSLRHLSKPSQNLPARNNFHVSFVASDSGEITAVDVHSSWSVEVPIRFQKMR</sequence>